<feature type="domain" description="UVR" evidence="7">
    <location>
        <begin position="208"/>
        <end position="243"/>
    </location>
</feature>
<dbReference type="InterPro" id="IPR003583">
    <property type="entry name" value="Hlx-hairpin-Hlx_DNA-bd_motif"/>
</dbReference>
<dbReference type="SUPFAM" id="SSF47781">
    <property type="entry name" value="RuvA domain 2-like"/>
    <property type="match status" value="1"/>
</dbReference>
<keyword evidence="4 6" id="KW-0267">Excision nuclease</keyword>
<dbReference type="PANTHER" id="PTHR30562">
    <property type="entry name" value="UVRC/OXIDOREDUCTASE"/>
    <property type="match status" value="1"/>
</dbReference>
<dbReference type="OrthoDB" id="9804933at2"/>
<dbReference type="InterPro" id="IPR038476">
    <property type="entry name" value="UvrC_RNase_H_dom_sf"/>
</dbReference>
<dbReference type="GO" id="GO:0009381">
    <property type="term" value="F:excinuclease ABC activity"/>
    <property type="evidence" value="ECO:0007669"/>
    <property type="project" value="UniProtKB-UniRule"/>
</dbReference>
<evidence type="ECO:0000259" key="9">
    <source>
        <dbReference type="PROSITE" id="PS50165"/>
    </source>
</evidence>
<evidence type="ECO:0000313" key="11">
    <source>
        <dbReference type="Proteomes" id="UP000270021"/>
    </source>
</evidence>
<reference evidence="10 11" key="1">
    <citation type="submission" date="2018-12" db="EMBL/GenBank/DDBJ databases">
        <title>Complete genome sequence of Flaviflexus salsibiostraticola KCTC 33148.</title>
        <authorList>
            <person name="Bae J.-W."/>
        </authorList>
    </citation>
    <scope>NUCLEOTIDE SEQUENCE [LARGE SCALE GENOMIC DNA]</scope>
    <source>
        <strain evidence="10 11">KCTC 33148</strain>
    </source>
</reference>
<accession>A0A3Q8WSS5</accession>
<dbReference type="KEGG" id="fsl:EJO69_03100"/>
<dbReference type="NCBIfam" id="NF001824">
    <property type="entry name" value="PRK00558.1-5"/>
    <property type="match status" value="1"/>
</dbReference>
<dbReference type="Proteomes" id="UP000270021">
    <property type="component" value="Chromosome"/>
</dbReference>
<evidence type="ECO:0000256" key="6">
    <source>
        <dbReference type="HAMAP-Rule" id="MF_00203"/>
    </source>
</evidence>
<dbReference type="SMART" id="SM00465">
    <property type="entry name" value="GIYc"/>
    <property type="match status" value="1"/>
</dbReference>
<comment type="subunit">
    <text evidence="6">Interacts with UvrB in an incision complex.</text>
</comment>
<protein>
    <recommendedName>
        <fullName evidence="6">UvrABC system protein C</fullName>
        <shortName evidence="6">Protein UvrC</shortName>
    </recommendedName>
    <alternativeName>
        <fullName evidence="6">Excinuclease ABC subunit C</fullName>
    </alternativeName>
</protein>
<keyword evidence="5 6" id="KW-0234">DNA repair</keyword>
<dbReference type="Pfam" id="PF08459">
    <property type="entry name" value="UvrC_RNaseH_dom"/>
    <property type="match status" value="1"/>
</dbReference>
<dbReference type="GO" id="GO:0005737">
    <property type="term" value="C:cytoplasm"/>
    <property type="evidence" value="ECO:0007669"/>
    <property type="project" value="UniProtKB-SubCell"/>
</dbReference>
<evidence type="ECO:0000256" key="3">
    <source>
        <dbReference type="ARBA" id="ARBA00022769"/>
    </source>
</evidence>
<dbReference type="GO" id="GO:0009380">
    <property type="term" value="C:excinuclease repair complex"/>
    <property type="evidence" value="ECO:0007669"/>
    <property type="project" value="InterPro"/>
</dbReference>
<keyword evidence="11" id="KW-1185">Reference proteome</keyword>
<organism evidence="10 11">
    <name type="scientific">Flaviflexus salsibiostraticola</name>
    <dbReference type="NCBI Taxonomy" id="1282737"/>
    <lineage>
        <taxon>Bacteria</taxon>
        <taxon>Bacillati</taxon>
        <taxon>Actinomycetota</taxon>
        <taxon>Actinomycetes</taxon>
        <taxon>Actinomycetales</taxon>
        <taxon>Actinomycetaceae</taxon>
        <taxon>Flaviflexus</taxon>
    </lineage>
</organism>
<dbReference type="PROSITE" id="PS50165">
    <property type="entry name" value="UVRC"/>
    <property type="match status" value="1"/>
</dbReference>
<dbReference type="Pfam" id="PF14520">
    <property type="entry name" value="HHH_5"/>
    <property type="match status" value="1"/>
</dbReference>
<dbReference type="CDD" id="cd10434">
    <property type="entry name" value="GIY-YIG_UvrC_Cho"/>
    <property type="match status" value="1"/>
</dbReference>
<sequence>MADPSTYRPKTSDIPTDPGVYRFIDEDDRVIYVGKAKNLRQRLVSYFQDVALLHPRTAQMVTSAGRVEWVVLNTEVEALTLEYQWIKEFDPRFNVMYRDDKSYPYLAVTMSEKHPRAMITRNAHRRGNRYFGPYTQVWAIRHTLDSLLHTFPVRTCSPGVFRQAERSGRPCLLGYIDKCSAPCVGRISAEDHRDLALELCGFLDGDTGRHIRAREKEMREAASGLDFERAARLRDDVEALKRVVEQNAVVLPDRTDVDVFGLVADELEASVQVFHVRGGRIRGQRGWVTERVENLDDAGLMTALLLQVYGEQGENRLLRGSRDLPEGQARSVDDRTHTPTTAIPREIIVPVMPDDGDALQSWLEERRGARINLHVAQRGDKRRLAETVHENARQALARAKIKRSGDLTQRAKALEDLRDVLGMETAPLRIECFDVSHTQGTHQVASMVVFEDGMPRKSDYRHFIIRGENGDGARDDTAAMDEVLRRRLARVVEGSRDVDEDATSGAIDPDTGRVKRFAYRPHLIVVDGGLPQVNAAQSVVDELGVDVAVVGLAKRLEEVWVPGDDFPVIFPRSSASLHLLQHLRDESHRFAISHHRKRRSKAMTRSQLDAVPGLGPAKQTALLERFGTVAKIRSATVEELATAPGIGPAFAARIHDHFHPSGEDGADQAP</sequence>
<keyword evidence="1 6" id="KW-0963">Cytoplasm</keyword>
<proteinExistence type="inferred from homology"/>
<dbReference type="InterPro" id="IPR036876">
    <property type="entry name" value="UVR_dom_sf"/>
</dbReference>
<dbReference type="AlphaFoldDB" id="A0A3Q8WSS5"/>
<dbReference type="GO" id="GO:0009432">
    <property type="term" value="P:SOS response"/>
    <property type="evidence" value="ECO:0007669"/>
    <property type="project" value="UniProtKB-UniRule"/>
</dbReference>
<dbReference type="InterPro" id="IPR001162">
    <property type="entry name" value="UvrC_RNase_H_dom"/>
</dbReference>
<dbReference type="SUPFAM" id="SSF82771">
    <property type="entry name" value="GIY-YIG endonuclease"/>
    <property type="match status" value="1"/>
</dbReference>
<dbReference type="Pfam" id="PF02151">
    <property type="entry name" value="UVR"/>
    <property type="match status" value="1"/>
</dbReference>
<dbReference type="InterPro" id="IPR000305">
    <property type="entry name" value="GIY-YIG_endonuc"/>
</dbReference>
<evidence type="ECO:0000259" key="8">
    <source>
        <dbReference type="PROSITE" id="PS50164"/>
    </source>
</evidence>
<dbReference type="InterPro" id="IPR001943">
    <property type="entry name" value="UVR_dom"/>
</dbReference>
<evidence type="ECO:0000313" key="10">
    <source>
        <dbReference type="EMBL" id="AZN29407.1"/>
    </source>
</evidence>
<comment type="function">
    <text evidence="6">The UvrABC repair system catalyzes the recognition and processing of DNA lesions. UvrC both incises the 5' and 3' sides of the lesion. The N-terminal half is responsible for the 3' incision and the C-terminal half is responsible for the 5' incision.</text>
</comment>
<dbReference type="FunFam" id="3.40.1440.10:FF:000001">
    <property type="entry name" value="UvrABC system protein C"/>
    <property type="match status" value="1"/>
</dbReference>
<keyword evidence="3 6" id="KW-0228">DNA excision</keyword>
<comment type="subcellular location">
    <subcellularLocation>
        <location evidence="6">Cytoplasm</location>
    </subcellularLocation>
</comment>
<dbReference type="SUPFAM" id="SSF46600">
    <property type="entry name" value="C-terminal UvrC-binding domain of UvrB"/>
    <property type="match status" value="1"/>
</dbReference>
<dbReference type="Gene3D" id="1.10.150.20">
    <property type="entry name" value="5' to 3' exonuclease, C-terminal subdomain"/>
    <property type="match status" value="1"/>
</dbReference>
<dbReference type="InterPro" id="IPR004791">
    <property type="entry name" value="UvrC"/>
</dbReference>
<dbReference type="PANTHER" id="PTHR30562:SF1">
    <property type="entry name" value="UVRABC SYSTEM PROTEIN C"/>
    <property type="match status" value="1"/>
</dbReference>
<evidence type="ECO:0000256" key="1">
    <source>
        <dbReference type="ARBA" id="ARBA00022490"/>
    </source>
</evidence>
<feature type="domain" description="GIY-YIG" evidence="8">
    <location>
        <begin position="16"/>
        <end position="95"/>
    </location>
</feature>
<dbReference type="GO" id="GO:0006289">
    <property type="term" value="P:nucleotide-excision repair"/>
    <property type="evidence" value="ECO:0007669"/>
    <property type="project" value="UniProtKB-UniRule"/>
</dbReference>
<dbReference type="GO" id="GO:0003677">
    <property type="term" value="F:DNA binding"/>
    <property type="evidence" value="ECO:0007669"/>
    <property type="project" value="UniProtKB-UniRule"/>
</dbReference>
<evidence type="ECO:0000256" key="2">
    <source>
        <dbReference type="ARBA" id="ARBA00022763"/>
    </source>
</evidence>
<dbReference type="EMBL" id="CP034438">
    <property type="protein sequence ID" value="AZN29407.1"/>
    <property type="molecule type" value="Genomic_DNA"/>
</dbReference>
<dbReference type="HAMAP" id="MF_00203">
    <property type="entry name" value="UvrC"/>
    <property type="match status" value="1"/>
</dbReference>
<gene>
    <name evidence="6 10" type="primary">uvrC</name>
    <name evidence="10" type="ORF">EJO69_03100</name>
</gene>
<evidence type="ECO:0000256" key="5">
    <source>
        <dbReference type="ARBA" id="ARBA00023204"/>
    </source>
</evidence>
<dbReference type="InterPro" id="IPR050066">
    <property type="entry name" value="UvrABC_protein_C"/>
</dbReference>
<comment type="similarity">
    <text evidence="6">Belongs to the UvrC family.</text>
</comment>
<feature type="domain" description="UvrC family homology region profile" evidence="9">
    <location>
        <begin position="259"/>
        <end position="540"/>
    </location>
</feature>
<keyword evidence="2 6" id="KW-0227">DNA damage</keyword>
<dbReference type="SMART" id="SM00278">
    <property type="entry name" value="HhH1"/>
    <property type="match status" value="2"/>
</dbReference>
<dbReference type="PROSITE" id="PS50164">
    <property type="entry name" value="GIY_YIG"/>
    <property type="match status" value="1"/>
</dbReference>
<dbReference type="Gene3D" id="3.40.1440.10">
    <property type="entry name" value="GIY-YIG endonuclease"/>
    <property type="match status" value="1"/>
</dbReference>
<name>A0A3Q8WSS5_9ACTO</name>
<dbReference type="Gene3D" id="4.10.860.10">
    <property type="entry name" value="UVR domain"/>
    <property type="match status" value="1"/>
</dbReference>
<keyword evidence="6" id="KW-0742">SOS response</keyword>
<dbReference type="InterPro" id="IPR047296">
    <property type="entry name" value="GIY-YIG_UvrC_Cho"/>
</dbReference>
<dbReference type="RefSeq" id="WP_126039098.1">
    <property type="nucleotide sequence ID" value="NZ_CP034438.1"/>
</dbReference>
<dbReference type="InterPro" id="IPR035901">
    <property type="entry name" value="GIY-YIG_endonuc_sf"/>
</dbReference>
<dbReference type="InterPro" id="IPR010994">
    <property type="entry name" value="RuvA_2-like"/>
</dbReference>
<dbReference type="PROSITE" id="PS50151">
    <property type="entry name" value="UVR"/>
    <property type="match status" value="1"/>
</dbReference>
<dbReference type="Pfam" id="PF22920">
    <property type="entry name" value="UvrC_RNaseH"/>
    <property type="match status" value="1"/>
</dbReference>
<dbReference type="Pfam" id="PF01541">
    <property type="entry name" value="GIY-YIG"/>
    <property type="match status" value="1"/>
</dbReference>
<evidence type="ECO:0000259" key="7">
    <source>
        <dbReference type="PROSITE" id="PS50151"/>
    </source>
</evidence>
<dbReference type="Gene3D" id="3.30.420.340">
    <property type="entry name" value="UvrC, RNAse H endonuclease domain"/>
    <property type="match status" value="1"/>
</dbReference>
<evidence type="ECO:0000256" key="4">
    <source>
        <dbReference type="ARBA" id="ARBA00022881"/>
    </source>
</evidence>